<evidence type="ECO:0000256" key="3">
    <source>
        <dbReference type="ARBA" id="ARBA00023136"/>
    </source>
</evidence>
<comment type="similarity">
    <text evidence="2 6">Belongs to the clathrin light chain family.</text>
</comment>
<evidence type="ECO:0000313" key="9">
    <source>
        <dbReference type="Proteomes" id="UP000553632"/>
    </source>
</evidence>
<dbReference type="OMA" id="VVANHIN"/>
<evidence type="ECO:0000256" key="4">
    <source>
        <dbReference type="ARBA" id="ARBA00023176"/>
    </source>
</evidence>
<dbReference type="GO" id="GO:0030132">
    <property type="term" value="C:clathrin coat of coated pit"/>
    <property type="evidence" value="ECO:0007669"/>
    <property type="project" value="InterPro"/>
</dbReference>
<feature type="compositionally biased region" description="Low complexity" evidence="7">
    <location>
        <begin position="171"/>
        <end position="184"/>
    </location>
</feature>
<accession>A0A7J6QAX3</accession>
<evidence type="ECO:0000256" key="2">
    <source>
        <dbReference type="ARBA" id="ARBA00005263"/>
    </source>
</evidence>
<organism evidence="8 9">
    <name type="scientific">Perkinsus olseni</name>
    <name type="common">Perkinsus atlanticus</name>
    <dbReference type="NCBI Taxonomy" id="32597"/>
    <lineage>
        <taxon>Eukaryota</taxon>
        <taxon>Sar</taxon>
        <taxon>Alveolata</taxon>
        <taxon>Perkinsozoa</taxon>
        <taxon>Perkinsea</taxon>
        <taxon>Perkinsida</taxon>
        <taxon>Perkinsidae</taxon>
        <taxon>Perkinsus</taxon>
    </lineage>
</organism>
<dbReference type="GO" id="GO:0016192">
    <property type="term" value="P:vesicle-mediated transport"/>
    <property type="evidence" value="ECO:0007669"/>
    <property type="project" value="InterPro"/>
</dbReference>
<protein>
    <recommendedName>
        <fullName evidence="6">Clathrin light chain</fullName>
    </recommendedName>
</protein>
<comment type="caution">
    <text evidence="8">The sequence shown here is derived from an EMBL/GenBank/DDBJ whole genome shotgun (WGS) entry which is preliminary data.</text>
</comment>
<dbReference type="Proteomes" id="UP000553632">
    <property type="component" value="Unassembled WGS sequence"/>
</dbReference>
<dbReference type="GO" id="GO:0030130">
    <property type="term" value="C:clathrin coat of trans-Golgi network vesicle"/>
    <property type="evidence" value="ECO:0007669"/>
    <property type="project" value="InterPro"/>
</dbReference>
<keyword evidence="3 6" id="KW-0472">Membrane</keyword>
<name>A0A7J6QAX3_PEROL</name>
<feature type="compositionally biased region" description="Basic and acidic residues" evidence="7">
    <location>
        <begin position="185"/>
        <end position="199"/>
    </location>
</feature>
<evidence type="ECO:0000256" key="5">
    <source>
        <dbReference type="ARBA" id="ARBA00023329"/>
    </source>
</evidence>
<dbReference type="InterPro" id="IPR000996">
    <property type="entry name" value="Clathrin_L-chain"/>
</dbReference>
<gene>
    <name evidence="8" type="ORF">FOZ63_014901</name>
</gene>
<keyword evidence="4 6" id="KW-0168">Coated pit</keyword>
<reference evidence="8 9" key="1">
    <citation type="submission" date="2020-04" db="EMBL/GenBank/DDBJ databases">
        <title>Perkinsus olseni comparative genomics.</title>
        <authorList>
            <person name="Bogema D.R."/>
        </authorList>
    </citation>
    <scope>NUCLEOTIDE SEQUENCE [LARGE SCALE GENOMIC DNA]</scope>
    <source>
        <strain evidence="8 9">ATCC PRA-207</strain>
    </source>
</reference>
<feature type="region of interest" description="Disordered" evidence="7">
    <location>
        <begin position="1"/>
        <end position="102"/>
    </location>
</feature>
<evidence type="ECO:0000256" key="1">
    <source>
        <dbReference type="ARBA" id="ARBA00004180"/>
    </source>
</evidence>
<feature type="compositionally biased region" description="Basic and acidic residues" evidence="7">
    <location>
        <begin position="90"/>
        <end position="102"/>
    </location>
</feature>
<proteinExistence type="inferred from homology"/>
<evidence type="ECO:0000256" key="6">
    <source>
        <dbReference type="RuleBase" id="RU363137"/>
    </source>
</evidence>
<dbReference type="GO" id="GO:0005198">
    <property type="term" value="F:structural molecule activity"/>
    <property type="evidence" value="ECO:0007669"/>
    <property type="project" value="InterPro"/>
</dbReference>
<dbReference type="GO" id="GO:0006886">
    <property type="term" value="P:intracellular protein transport"/>
    <property type="evidence" value="ECO:0007669"/>
    <property type="project" value="InterPro"/>
</dbReference>
<feature type="region of interest" description="Disordered" evidence="7">
    <location>
        <begin position="171"/>
        <end position="207"/>
    </location>
</feature>
<evidence type="ECO:0000313" key="8">
    <source>
        <dbReference type="EMBL" id="KAF4705332.1"/>
    </source>
</evidence>
<dbReference type="AlphaFoldDB" id="A0A7J6QAX3"/>
<keyword evidence="9" id="KW-1185">Reference proteome</keyword>
<feature type="compositionally biased region" description="Low complexity" evidence="7">
    <location>
        <begin position="9"/>
        <end position="40"/>
    </location>
</feature>
<comment type="function">
    <text evidence="6">Clathrin is the major protein of the polyhedral coat of coated pits and vesicles.</text>
</comment>
<keyword evidence="5 6" id="KW-0968">Cytoplasmic vesicle</keyword>
<sequence>MSDDLLQFTAPSPAAPTQQPLPTASSPSSTPVLSSSSPTAAAPPPPPPEAYDTTSSTAAVGVKDEVVDTTEMNGLDKERSSSVDSYIEMSRSEEEKKAALRAKAQEDIKSFYAGRAEKIEENKGMQLEAEKEFVDRVNQLDNSAAASNPWTVVANHINFYKDPINGVAGATVSGSSSSNGSNKASTERAAAHKEREVQKEGGNQTRMKQLLQGLRKNGMDATNHAKTVANVGA</sequence>
<dbReference type="EMBL" id="JABANO010034319">
    <property type="protein sequence ID" value="KAF4705332.1"/>
    <property type="molecule type" value="Genomic_DNA"/>
</dbReference>
<dbReference type="Pfam" id="PF01086">
    <property type="entry name" value="Clathrin_lg_ch"/>
    <property type="match status" value="1"/>
</dbReference>
<comment type="subcellular location">
    <subcellularLocation>
        <location evidence="1 6">Cytoplasmic vesicle membrane</location>
        <topology evidence="1 6">Peripheral membrane protein</topology>
        <orientation evidence="1 6">Cytoplasmic side</orientation>
    </subcellularLocation>
    <subcellularLocation>
        <location evidence="6">Membrane</location>
        <location evidence="6">Coated pit</location>
        <topology evidence="6">Peripheral membrane protein</topology>
        <orientation evidence="6">Cytoplasmic side</orientation>
    </subcellularLocation>
    <text evidence="6">Cytoplasmic face of coated pits and vesicles.</text>
</comment>
<evidence type="ECO:0000256" key="7">
    <source>
        <dbReference type="SAM" id="MobiDB-lite"/>
    </source>
</evidence>